<evidence type="ECO:0000313" key="3">
    <source>
        <dbReference type="Proteomes" id="UP001472677"/>
    </source>
</evidence>
<comment type="caution">
    <text evidence="2">The sequence shown here is derived from an EMBL/GenBank/DDBJ whole genome shotgun (WGS) entry which is preliminary data.</text>
</comment>
<keyword evidence="3" id="KW-1185">Reference proteome</keyword>
<feature type="region of interest" description="Disordered" evidence="1">
    <location>
        <begin position="204"/>
        <end position="233"/>
    </location>
</feature>
<protein>
    <submittedName>
        <fullName evidence="2">Uncharacterized protein</fullName>
    </submittedName>
</protein>
<reference evidence="2 3" key="1">
    <citation type="journal article" date="2024" name="G3 (Bethesda)">
        <title>Genome assembly of Hibiscus sabdariffa L. provides insights into metabolisms of medicinal natural products.</title>
        <authorList>
            <person name="Kim T."/>
        </authorList>
    </citation>
    <scope>NUCLEOTIDE SEQUENCE [LARGE SCALE GENOMIC DNA]</scope>
    <source>
        <strain evidence="2">TK-2024</strain>
        <tissue evidence="2">Old leaves</tissue>
    </source>
</reference>
<feature type="compositionally biased region" description="Basic and acidic residues" evidence="1">
    <location>
        <begin position="220"/>
        <end position="233"/>
    </location>
</feature>
<gene>
    <name evidence="2" type="ORF">V6N12_060919</name>
</gene>
<dbReference type="EMBL" id="JBBPBM010000021">
    <property type="protein sequence ID" value="KAK8547992.1"/>
    <property type="molecule type" value="Genomic_DNA"/>
</dbReference>
<dbReference type="Proteomes" id="UP001472677">
    <property type="component" value="Unassembled WGS sequence"/>
</dbReference>
<accession>A0ABR2DVI9</accession>
<name>A0ABR2DVI9_9ROSI</name>
<organism evidence="2 3">
    <name type="scientific">Hibiscus sabdariffa</name>
    <name type="common">roselle</name>
    <dbReference type="NCBI Taxonomy" id="183260"/>
    <lineage>
        <taxon>Eukaryota</taxon>
        <taxon>Viridiplantae</taxon>
        <taxon>Streptophyta</taxon>
        <taxon>Embryophyta</taxon>
        <taxon>Tracheophyta</taxon>
        <taxon>Spermatophyta</taxon>
        <taxon>Magnoliopsida</taxon>
        <taxon>eudicotyledons</taxon>
        <taxon>Gunneridae</taxon>
        <taxon>Pentapetalae</taxon>
        <taxon>rosids</taxon>
        <taxon>malvids</taxon>
        <taxon>Malvales</taxon>
        <taxon>Malvaceae</taxon>
        <taxon>Malvoideae</taxon>
        <taxon>Hibiscus</taxon>
    </lineage>
</organism>
<evidence type="ECO:0000313" key="2">
    <source>
        <dbReference type="EMBL" id="KAK8547992.1"/>
    </source>
</evidence>
<proteinExistence type="predicted"/>
<evidence type="ECO:0000256" key="1">
    <source>
        <dbReference type="SAM" id="MobiDB-lite"/>
    </source>
</evidence>
<sequence>MACSSEGVSMVTSLKCWRKSMFPGRMVKGNVDKEGKFRLFNQSGMLLAWSLSLSSSCFQVLLLLVGELTGGEKQWSNPGCFCLSFEPGGAKTYIARQKLQIINLDFPLLLGTCPKTKGNLSNVEPPINFCKMFSSSLKVSENCKCKAYGGPHAFQVRQAVTSFEIVKGFWCYLKIDPPDFVNNFLMIFWCLIADYLHHEVEETQDKAELSQPTDAQATMKEADDLQKDHPRSA</sequence>